<protein>
    <recommendedName>
        <fullName evidence="4">Lipoprotein</fullName>
    </recommendedName>
</protein>
<dbReference type="Proteomes" id="UP001589748">
    <property type="component" value="Unassembled WGS sequence"/>
</dbReference>
<evidence type="ECO:0008006" key="4">
    <source>
        <dbReference type="Google" id="ProtNLM"/>
    </source>
</evidence>
<proteinExistence type="predicted"/>
<evidence type="ECO:0000313" key="3">
    <source>
        <dbReference type="Proteomes" id="UP001589748"/>
    </source>
</evidence>
<evidence type="ECO:0000313" key="2">
    <source>
        <dbReference type="EMBL" id="MFB9375591.1"/>
    </source>
</evidence>
<organism evidence="2 3">
    <name type="scientific">Kineococcus gynurae</name>
    <dbReference type="NCBI Taxonomy" id="452979"/>
    <lineage>
        <taxon>Bacteria</taxon>
        <taxon>Bacillati</taxon>
        <taxon>Actinomycetota</taxon>
        <taxon>Actinomycetes</taxon>
        <taxon>Kineosporiales</taxon>
        <taxon>Kineosporiaceae</taxon>
        <taxon>Kineococcus</taxon>
    </lineage>
</organism>
<sequence>MLGMLGIVAAAAAVGCGTVYWRLSPRQREAKMERQLHPHRVRTD</sequence>
<accession>A0ABV5LND3</accession>
<keyword evidence="1" id="KW-0812">Transmembrane</keyword>
<keyword evidence="1" id="KW-1133">Transmembrane helix</keyword>
<name>A0ABV5LND3_9ACTN</name>
<keyword evidence="3" id="KW-1185">Reference proteome</keyword>
<feature type="transmembrane region" description="Helical" evidence="1">
    <location>
        <begin position="6"/>
        <end position="23"/>
    </location>
</feature>
<evidence type="ECO:0000256" key="1">
    <source>
        <dbReference type="SAM" id="Phobius"/>
    </source>
</evidence>
<dbReference type="EMBL" id="JBHMDM010000001">
    <property type="protein sequence ID" value="MFB9375591.1"/>
    <property type="molecule type" value="Genomic_DNA"/>
</dbReference>
<gene>
    <name evidence="2" type="ORF">ACFFVI_01285</name>
</gene>
<keyword evidence="1" id="KW-0472">Membrane</keyword>
<reference evidence="2 3" key="1">
    <citation type="submission" date="2024-09" db="EMBL/GenBank/DDBJ databases">
        <authorList>
            <person name="Sun Q."/>
            <person name="Mori K."/>
        </authorList>
    </citation>
    <scope>NUCLEOTIDE SEQUENCE [LARGE SCALE GENOMIC DNA]</scope>
    <source>
        <strain evidence="2 3">TISTR 1856</strain>
    </source>
</reference>
<dbReference type="RefSeq" id="WP_380140255.1">
    <property type="nucleotide sequence ID" value="NZ_JBHLUI010000012.1"/>
</dbReference>
<comment type="caution">
    <text evidence="2">The sequence shown here is derived from an EMBL/GenBank/DDBJ whole genome shotgun (WGS) entry which is preliminary data.</text>
</comment>